<organism evidence="2 3">
    <name type="scientific">Desulfobacula toluolica (strain DSM 7467 / Tol2)</name>
    <dbReference type="NCBI Taxonomy" id="651182"/>
    <lineage>
        <taxon>Bacteria</taxon>
        <taxon>Pseudomonadati</taxon>
        <taxon>Thermodesulfobacteriota</taxon>
        <taxon>Desulfobacteria</taxon>
        <taxon>Desulfobacterales</taxon>
        <taxon>Desulfobacteraceae</taxon>
        <taxon>Desulfobacula</taxon>
    </lineage>
</organism>
<keyword evidence="3" id="KW-1185">Reference proteome</keyword>
<proteinExistence type="predicted"/>
<dbReference type="RefSeq" id="WP_014958068.1">
    <property type="nucleotide sequence ID" value="NC_018645.1"/>
</dbReference>
<dbReference type="Proteomes" id="UP000007347">
    <property type="component" value="Chromosome"/>
</dbReference>
<dbReference type="STRING" id="651182.TOL2_C26080"/>
<evidence type="ECO:0000313" key="3">
    <source>
        <dbReference type="Proteomes" id="UP000007347"/>
    </source>
</evidence>
<protein>
    <recommendedName>
        <fullName evidence="1">Multi-ubiquitin domain-containing protein</fullName>
    </recommendedName>
</protein>
<sequence>MNKVKESYQVKIDGKKFPFTDPIVTGTQLLTTTGKHPLDEYLIFQRLKNGQFEEIRLEESVDLTQPGLERFKTFRSGESYRLTVDGRRFEWGAPEITGRMLKRFAGVNSNVFDVWLDVHGQGQDQIIDDTEHVRLDEPGVERFYTTQIELTIIVNGRPRVVNKRSLSFLEIVKLAFPDAEPAPETIFTVVYKNGPNQNPQGSLVEGQSVMLKNRMIINVTKTDKS</sequence>
<evidence type="ECO:0000259" key="1">
    <source>
        <dbReference type="Pfam" id="PF14452"/>
    </source>
</evidence>
<accession>K0NPI0</accession>
<dbReference type="KEGG" id="dto:TOL2_C26080"/>
<dbReference type="Pfam" id="PF14452">
    <property type="entry name" value="Multi_ubiq"/>
    <property type="match status" value="3"/>
</dbReference>
<dbReference type="EMBL" id="FO203503">
    <property type="protein sequence ID" value="CCK80767.1"/>
    <property type="molecule type" value="Genomic_DNA"/>
</dbReference>
<dbReference type="OrthoDB" id="256126at2"/>
<feature type="domain" description="Multi-ubiquitin" evidence="1">
    <location>
        <begin position="8"/>
        <end position="75"/>
    </location>
</feature>
<feature type="domain" description="Multi-ubiquitin" evidence="1">
    <location>
        <begin position="151"/>
        <end position="223"/>
    </location>
</feature>
<dbReference type="PATRIC" id="fig|651182.5.peg.3067"/>
<dbReference type="HOGENOM" id="CLU_097421_0_0_7"/>
<name>K0NPI0_DESTT</name>
<reference evidence="2 3" key="1">
    <citation type="journal article" date="2013" name="Environ. Microbiol.">
        <title>Complete genome, catabolic sub-proteomes and key-metabolites of Desulfobacula toluolica Tol2, a marine, aromatic compound-degrading, sulfate-reducing bacterium.</title>
        <authorList>
            <person name="Wohlbrand L."/>
            <person name="Jacob J.H."/>
            <person name="Kube M."/>
            <person name="Mussmann M."/>
            <person name="Jarling R."/>
            <person name="Beck A."/>
            <person name="Amann R."/>
            <person name="Wilkes H."/>
            <person name="Reinhardt R."/>
            <person name="Rabus R."/>
        </authorList>
    </citation>
    <scope>NUCLEOTIDE SEQUENCE [LARGE SCALE GENOMIC DNA]</scope>
    <source>
        <strain evidence="3">DSM 7467 / Tol2</strain>
    </source>
</reference>
<dbReference type="InterPro" id="IPR027802">
    <property type="entry name" value="Multi-ubiquitin_dom"/>
</dbReference>
<feature type="domain" description="Multi-ubiquitin" evidence="1">
    <location>
        <begin position="80"/>
        <end position="147"/>
    </location>
</feature>
<evidence type="ECO:0000313" key="2">
    <source>
        <dbReference type="EMBL" id="CCK80767.1"/>
    </source>
</evidence>
<dbReference type="AlphaFoldDB" id="K0NPI0"/>
<gene>
    <name evidence="2" type="ordered locus">TOL2_C26080</name>
</gene>